<dbReference type="Pfam" id="PF22692">
    <property type="entry name" value="LlgE_F_G_D1"/>
    <property type="match status" value="1"/>
</dbReference>
<evidence type="ECO:0000259" key="3">
    <source>
        <dbReference type="Pfam" id="PF06429"/>
    </source>
</evidence>
<gene>
    <name evidence="5" type="ORF">KQI42_01775</name>
</gene>
<dbReference type="InterPro" id="IPR001444">
    <property type="entry name" value="Flag_bb_rod_N"/>
</dbReference>
<dbReference type="Pfam" id="PF00460">
    <property type="entry name" value="Flg_bb_rod"/>
    <property type="match status" value="1"/>
</dbReference>
<reference evidence="5 6" key="1">
    <citation type="submission" date="2021-06" db="EMBL/GenBank/DDBJ databases">
        <authorList>
            <person name="Sun Q."/>
            <person name="Li D."/>
        </authorList>
    </citation>
    <scope>NUCLEOTIDE SEQUENCE [LARGE SCALE GENOMIC DNA]</scope>
    <source>
        <strain evidence="5 6">MSJ-40</strain>
    </source>
</reference>
<evidence type="ECO:0000313" key="5">
    <source>
        <dbReference type="EMBL" id="MBU5436715.1"/>
    </source>
</evidence>
<keyword evidence="5" id="KW-0966">Cell projection</keyword>
<evidence type="ECO:0000256" key="1">
    <source>
        <dbReference type="ARBA" id="ARBA00009677"/>
    </source>
</evidence>
<dbReference type="InterPro" id="IPR010930">
    <property type="entry name" value="Flg_bb/hook_C_dom"/>
</dbReference>
<accession>A0ABS6E1D8</accession>
<dbReference type="InterPro" id="IPR053967">
    <property type="entry name" value="LlgE_F_G-like_D1"/>
</dbReference>
<sequence length="347" mass="38525">MNRGLYIGATSLVSNQRKLEVLSNNLANVNTAGFKKDISLVESFPEKLLAKMSRIPEGGNLGEESNITYERQGEVHTARTEKGYFVVNTPMGKSYVKDIRFIVDENGYLRTYYKNVNDEYKTDYENYITDASGNPIQGDQGDMENFLQGIVYNPPAYVVGTMSGGIKFQKNVTDFTQGNMMETGGALDLGLKGQGFFKVVGENGQTQYTRDGSFTISDGYLTTLEGNRVLGMNGEIYLTGKDIDITNKGQVIADGNLVDTINLVDINNKEFLRKIGNNLYTMAEEVNAEEIPFEGEVLQGYLETSNVNAITGMVEMITLLRDFEASQKVIRIQDEMLEKAANEIGRV</sequence>
<dbReference type="PANTHER" id="PTHR30435">
    <property type="entry name" value="FLAGELLAR PROTEIN"/>
    <property type="match status" value="1"/>
</dbReference>
<keyword evidence="5" id="KW-0969">Cilium</keyword>
<name>A0ABS6E1D8_9FIRM</name>
<dbReference type="Pfam" id="PF06429">
    <property type="entry name" value="Flg_bbr_C"/>
    <property type="match status" value="1"/>
</dbReference>
<dbReference type="EMBL" id="JAHLPM010000001">
    <property type="protein sequence ID" value="MBU5436715.1"/>
    <property type="molecule type" value="Genomic_DNA"/>
</dbReference>
<evidence type="ECO:0000259" key="2">
    <source>
        <dbReference type="Pfam" id="PF00460"/>
    </source>
</evidence>
<feature type="domain" description="Flagellar basal-body/hook protein C-terminal" evidence="3">
    <location>
        <begin position="299"/>
        <end position="342"/>
    </location>
</feature>
<comment type="caution">
    <text evidence="5">The sequence shown here is derived from an EMBL/GenBank/DDBJ whole genome shotgun (WGS) entry which is preliminary data.</text>
</comment>
<dbReference type="RefSeq" id="WP_216516391.1">
    <property type="nucleotide sequence ID" value="NZ_JAHLPM010000001.1"/>
</dbReference>
<dbReference type="Proteomes" id="UP000749471">
    <property type="component" value="Unassembled WGS sequence"/>
</dbReference>
<dbReference type="PANTHER" id="PTHR30435:SF19">
    <property type="entry name" value="FLAGELLAR BASAL-BODY ROD PROTEIN FLGG"/>
    <property type="match status" value="1"/>
</dbReference>
<evidence type="ECO:0000259" key="4">
    <source>
        <dbReference type="Pfam" id="PF22692"/>
    </source>
</evidence>
<comment type="similarity">
    <text evidence="1">Belongs to the flagella basal body rod proteins family.</text>
</comment>
<feature type="domain" description="Flagellar hook protein FlgE/F/G-like D1" evidence="4">
    <location>
        <begin position="192"/>
        <end position="252"/>
    </location>
</feature>
<protein>
    <submittedName>
        <fullName evidence="5">Flagellar hook-basal body protein</fullName>
    </submittedName>
</protein>
<keyword evidence="6" id="KW-1185">Reference proteome</keyword>
<organism evidence="5 6">
    <name type="scientific">Tissierella simiarum</name>
    <dbReference type="NCBI Taxonomy" id="2841534"/>
    <lineage>
        <taxon>Bacteria</taxon>
        <taxon>Bacillati</taxon>
        <taxon>Bacillota</taxon>
        <taxon>Tissierellia</taxon>
        <taxon>Tissierellales</taxon>
        <taxon>Tissierellaceae</taxon>
        <taxon>Tissierella</taxon>
    </lineage>
</organism>
<proteinExistence type="inferred from homology"/>
<keyword evidence="5" id="KW-0282">Flagellum</keyword>
<feature type="domain" description="Flagellar basal body rod protein N-terminal" evidence="2">
    <location>
        <begin position="5"/>
        <end position="35"/>
    </location>
</feature>
<evidence type="ECO:0000313" key="6">
    <source>
        <dbReference type="Proteomes" id="UP000749471"/>
    </source>
</evidence>